<reference evidence="1" key="1">
    <citation type="submission" date="2014-11" db="EMBL/GenBank/DDBJ databases">
        <authorList>
            <person name="Amaro Gonzalez C."/>
        </authorList>
    </citation>
    <scope>NUCLEOTIDE SEQUENCE</scope>
</reference>
<protein>
    <submittedName>
        <fullName evidence="1">Uncharacterized protein</fullName>
    </submittedName>
</protein>
<name>A0A0E9RLZ0_ANGAN</name>
<evidence type="ECO:0000313" key="1">
    <source>
        <dbReference type="EMBL" id="JAH30171.1"/>
    </source>
</evidence>
<dbReference type="EMBL" id="GBXM01078406">
    <property type="protein sequence ID" value="JAH30171.1"/>
    <property type="molecule type" value="Transcribed_RNA"/>
</dbReference>
<accession>A0A0E9RLZ0</accession>
<organism evidence="1">
    <name type="scientific">Anguilla anguilla</name>
    <name type="common">European freshwater eel</name>
    <name type="synonym">Muraena anguilla</name>
    <dbReference type="NCBI Taxonomy" id="7936"/>
    <lineage>
        <taxon>Eukaryota</taxon>
        <taxon>Metazoa</taxon>
        <taxon>Chordata</taxon>
        <taxon>Craniata</taxon>
        <taxon>Vertebrata</taxon>
        <taxon>Euteleostomi</taxon>
        <taxon>Actinopterygii</taxon>
        <taxon>Neopterygii</taxon>
        <taxon>Teleostei</taxon>
        <taxon>Anguilliformes</taxon>
        <taxon>Anguillidae</taxon>
        <taxon>Anguilla</taxon>
    </lineage>
</organism>
<proteinExistence type="predicted"/>
<reference evidence="1" key="2">
    <citation type="journal article" date="2015" name="Fish Shellfish Immunol.">
        <title>Early steps in the European eel (Anguilla anguilla)-Vibrio vulnificus interaction in the gills: Role of the RtxA13 toxin.</title>
        <authorList>
            <person name="Callol A."/>
            <person name="Pajuelo D."/>
            <person name="Ebbesson L."/>
            <person name="Teles M."/>
            <person name="MacKenzie S."/>
            <person name="Amaro C."/>
        </authorList>
    </citation>
    <scope>NUCLEOTIDE SEQUENCE</scope>
</reference>
<dbReference type="AlphaFoldDB" id="A0A0E9RLZ0"/>
<sequence length="51" mass="5695">MKPTENMAMDTFLDLLGSHLGNDESAEPKQSPKELAQAVCFLYRLKAYGPH</sequence>